<evidence type="ECO:0000313" key="20">
    <source>
        <dbReference type="Proteomes" id="UP001054837"/>
    </source>
</evidence>
<evidence type="ECO:0000256" key="2">
    <source>
        <dbReference type="ARBA" id="ARBA00004389"/>
    </source>
</evidence>
<evidence type="ECO:0000256" key="9">
    <source>
        <dbReference type="ARBA" id="ARBA00022989"/>
    </source>
</evidence>
<dbReference type="AlphaFoldDB" id="A0AAV4Q054"/>
<keyword evidence="4 18" id="KW-0285">Flavoprotein</keyword>
<evidence type="ECO:0000256" key="4">
    <source>
        <dbReference type="ARBA" id="ARBA00022630"/>
    </source>
</evidence>
<evidence type="ECO:0000313" key="19">
    <source>
        <dbReference type="EMBL" id="GIY00783.1"/>
    </source>
</evidence>
<keyword evidence="6" id="KW-0256">Endoplasmic reticulum</keyword>
<dbReference type="PANTHER" id="PTHR23023">
    <property type="entry name" value="DIMETHYLANILINE MONOOXYGENASE"/>
    <property type="match status" value="1"/>
</dbReference>
<evidence type="ECO:0000256" key="18">
    <source>
        <dbReference type="RuleBase" id="RU361177"/>
    </source>
</evidence>
<comment type="caution">
    <text evidence="19">The sequence shown here is derived from an EMBL/GenBank/DDBJ whole genome shotgun (WGS) entry which is preliminary data.</text>
</comment>
<dbReference type="EC" id="1.-.-.-" evidence="18"/>
<dbReference type="InterPro" id="IPR050346">
    <property type="entry name" value="FMO-like"/>
</dbReference>
<comment type="function">
    <text evidence="13">Broad spectrum monooxygenase that catalyzes the oxygenation of a wide variety of nitrogen- and sulfur-containing compounds including xenobiotics. Catalyzes the S-oxygenation of hypotaurine to produce taurine, an organic osmolyte involved in cell volume regulation as well as a variety of cytoprotective and developmental processes. In vitro, catalyzes the N-oxygenation of trimethylamine (TMA) to produce trimethylamine N-oxide (TMAO) and could therefore participate to the detoxification of this compound that is generated by the action of gut microbiota from dietary precursors such as choline, choline containing compounds, betaine or L-carnitine.</text>
</comment>
<keyword evidence="5" id="KW-0812">Transmembrane</keyword>
<dbReference type="GO" id="GO:0034899">
    <property type="term" value="F:trimethylamine monooxygenase activity"/>
    <property type="evidence" value="ECO:0007669"/>
    <property type="project" value="UniProtKB-EC"/>
</dbReference>
<dbReference type="InterPro" id="IPR036188">
    <property type="entry name" value="FAD/NAD-bd_sf"/>
</dbReference>
<name>A0AAV4Q054_9ARAC</name>
<dbReference type="GO" id="GO:0050660">
    <property type="term" value="F:flavin adenine dinucleotide binding"/>
    <property type="evidence" value="ECO:0007669"/>
    <property type="project" value="InterPro"/>
</dbReference>
<organism evidence="19 20">
    <name type="scientific">Caerostris darwini</name>
    <dbReference type="NCBI Taxonomy" id="1538125"/>
    <lineage>
        <taxon>Eukaryota</taxon>
        <taxon>Metazoa</taxon>
        <taxon>Ecdysozoa</taxon>
        <taxon>Arthropoda</taxon>
        <taxon>Chelicerata</taxon>
        <taxon>Arachnida</taxon>
        <taxon>Araneae</taxon>
        <taxon>Araneomorphae</taxon>
        <taxon>Entelegynae</taxon>
        <taxon>Araneoidea</taxon>
        <taxon>Araneidae</taxon>
        <taxon>Caerostris</taxon>
    </lineage>
</organism>
<dbReference type="Proteomes" id="UP001054837">
    <property type="component" value="Unassembled WGS sequence"/>
</dbReference>
<evidence type="ECO:0000256" key="5">
    <source>
        <dbReference type="ARBA" id="ARBA00022692"/>
    </source>
</evidence>
<comment type="catalytic activity">
    <reaction evidence="17">
        <text>N,N-dimethylaniline + NADPH + O2 + H(+) = N,N-dimethylaniline N-oxide + NADP(+) + H2O</text>
        <dbReference type="Rhea" id="RHEA:24468"/>
        <dbReference type="ChEBI" id="CHEBI:15377"/>
        <dbReference type="ChEBI" id="CHEBI:15378"/>
        <dbReference type="ChEBI" id="CHEBI:15379"/>
        <dbReference type="ChEBI" id="CHEBI:16269"/>
        <dbReference type="ChEBI" id="CHEBI:17735"/>
        <dbReference type="ChEBI" id="CHEBI:57783"/>
        <dbReference type="ChEBI" id="CHEBI:58349"/>
        <dbReference type="EC" id="1.14.13.8"/>
    </reaction>
    <physiologicalReaction direction="left-to-right" evidence="17">
        <dbReference type="Rhea" id="RHEA:24469"/>
    </physiologicalReaction>
</comment>
<keyword evidence="8" id="KW-0521">NADP</keyword>
<evidence type="ECO:0000256" key="10">
    <source>
        <dbReference type="ARBA" id="ARBA00023002"/>
    </source>
</evidence>
<comment type="catalytic activity">
    <reaction evidence="15">
        <text>hypotaurine + NADPH + O2 + H(+) = taurine + NADP(+) + H2O</text>
        <dbReference type="Rhea" id="RHEA:69819"/>
        <dbReference type="ChEBI" id="CHEBI:15377"/>
        <dbReference type="ChEBI" id="CHEBI:15378"/>
        <dbReference type="ChEBI" id="CHEBI:15379"/>
        <dbReference type="ChEBI" id="CHEBI:57783"/>
        <dbReference type="ChEBI" id="CHEBI:57853"/>
        <dbReference type="ChEBI" id="CHEBI:58349"/>
        <dbReference type="ChEBI" id="CHEBI:507393"/>
        <dbReference type="EC" id="1.14.13.8"/>
    </reaction>
    <physiologicalReaction direction="left-to-right" evidence="15">
        <dbReference type="Rhea" id="RHEA:69820"/>
    </physiologicalReaction>
</comment>
<dbReference type="PIRSF" id="PIRSF000332">
    <property type="entry name" value="FMO"/>
    <property type="match status" value="1"/>
</dbReference>
<protein>
    <recommendedName>
        <fullName evidence="18">Flavin-containing monooxygenase</fullName>
        <ecNumber evidence="18">1.-.-.-</ecNumber>
    </recommendedName>
</protein>
<evidence type="ECO:0000256" key="8">
    <source>
        <dbReference type="ARBA" id="ARBA00022857"/>
    </source>
</evidence>
<comment type="similarity">
    <text evidence="3 18">Belongs to the FMO family.</text>
</comment>
<proteinExistence type="inferred from homology"/>
<dbReference type="Gene3D" id="3.50.50.60">
    <property type="entry name" value="FAD/NAD(P)-binding domain"/>
    <property type="match status" value="2"/>
</dbReference>
<evidence type="ECO:0000256" key="6">
    <source>
        <dbReference type="ARBA" id="ARBA00022824"/>
    </source>
</evidence>
<keyword evidence="7 18" id="KW-0274">FAD</keyword>
<dbReference type="Pfam" id="PF00743">
    <property type="entry name" value="FMO-like"/>
    <property type="match status" value="2"/>
</dbReference>
<gene>
    <name evidence="19" type="primary">FMO5</name>
    <name evidence="19" type="ORF">CDAR_400051</name>
</gene>
<dbReference type="EMBL" id="BPLQ01003483">
    <property type="protein sequence ID" value="GIY00783.1"/>
    <property type="molecule type" value="Genomic_DNA"/>
</dbReference>
<evidence type="ECO:0000256" key="1">
    <source>
        <dbReference type="ARBA" id="ARBA00001974"/>
    </source>
</evidence>
<keyword evidence="10 18" id="KW-0560">Oxidoreductase</keyword>
<evidence type="ECO:0000256" key="17">
    <source>
        <dbReference type="ARBA" id="ARBA00049443"/>
    </source>
</evidence>
<evidence type="ECO:0000256" key="14">
    <source>
        <dbReference type="ARBA" id="ARBA00047338"/>
    </source>
</evidence>
<evidence type="ECO:0000256" key="13">
    <source>
        <dbReference type="ARBA" id="ARBA00045957"/>
    </source>
</evidence>
<keyword evidence="11 18" id="KW-0503">Monooxygenase</keyword>
<dbReference type="GO" id="GO:0004499">
    <property type="term" value="F:N,N-dimethylaniline monooxygenase activity"/>
    <property type="evidence" value="ECO:0007669"/>
    <property type="project" value="InterPro"/>
</dbReference>
<evidence type="ECO:0000256" key="3">
    <source>
        <dbReference type="ARBA" id="ARBA00009183"/>
    </source>
</evidence>
<dbReference type="FunFam" id="3.50.50.60:FF:000159">
    <property type="entry name" value="Dimethylaniline monooxygenase [N-oxide-forming]"/>
    <property type="match status" value="1"/>
</dbReference>
<dbReference type="InterPro" id="IPR000960">
    <property type="entry name" value="Flavin_mOase"/>
</dbReference>
<comment type="catalytic activity">
    <reaction evidence="16">
        <text>trimethylamine + NADPH + O2 = trimethylamine N-oxide + NADP(+) + H2O</text>
        <dbReference type="Rhea" id="RHEA:31979"/>
        <dbReference type="ChEBI" id="CHEBI:15377"/>
        <dbReference type="ChEBI" id="CHEBI:15379"/>
        <dbReference type="ChEBI" id="CHEBI:15724"/>
        <dbReference type="ChEBI" id="CHEBI:57783"/>
        <dbReference type="ChEBI" id="CHEBI:58349"/>
        <dbReference type="ChEBI" id="CHEBI:58389"/>
        <dbReference type="EC" id="1.14.13.148"/>
    </reaction>
    <physiologicalReaction direction="left-to-right" evidence="16">
        <dbReference type="Rhea" id="RHEA:31980"/>
    </physiologicalReaction>
</comment>
<keyword evidence="9" id="KW-1133">Transmembrane helix</keyword>
<dbReference type="GO" id="GO:0005789">
    <property type="term" value="C:endoplasmic reticulum membrane"/>
    <property type="evidence" value="ECO:0007669"/>
    <property type="project" value="UniProtKB-SubCell"/>
</dbReference>
<evidence type="ECO:0000256" key="11">
    <source>
        <dbReference type="ARBA" id="ARBA00023033"/>
    </source>
</evidence>
<evidence type="ECO:0000256" key="16">
    <source>
        <dbReference type="ARBA" id="ARBA00048088"/>
    </source>
</evidence>
<dbReference type="FunFam" id="3.50.50.60:FF:000065">
    <property type="entry name" value="Dimethylaniline monooxygenase [N-oxide-forming]"/>
    <property type="match status" value="1"/>
</dbReference>
<comment type="catalytic activity">
    <reaction evidence="14">
        <text>hypotaurine + NADH + O2 + H(+) = taurine + NAD(+) + H2O</text>
        <dbReference type="Rhea" id="RHEA:74111"/>
        <dbReference type="ChEBI" id="CHEBI:15377"/>
        <dbReference type="ChEBI" id="CHEBI:15378"/>
        <dbReference type="ChEBI" id="CHEBI:15379"/>
        <dbReference type="ChEBI" id="CHEBI:57540"/>
        <dbReference type="ChEBI" id="CHEBI:57853"/>
        <dbReference type="ChEBI" id="CHEBI:57945"/>
        <dbReference type="ChEBI" id="CHEBI:507393"/>
        <dbReference type="EC" id="1.14.13.8"/>
    </reaction>
    <physiologicalReaction direction="left-to-right" evidence="14">
        <dbReference type="Rhea" id="RHEA:74112"/>
    </physiologicalReaction>
</comment>
<evidence type="ECO:0000256" key="15">
    <source>
        <dbReference type="ARBA" id="ARBA00048041"/>
    </source>
</evidence>
<dbReference type="GO" id="GO:0050661">
    <property type="term" value="F:NADP binding"/>
    <property type="evidence" value="ECO:0007669"/>
    <property type="project" value="InterPro"/>
</dbReference>
<evidence type="ECO:0000256" key="7">
    <source>
        <dbReference type="ARBA" id="ARBA00022827"/>
    </source>
</evidence>
<dbReference type="InterPro" id="IPR020946">
    <property type="entry name" value="Flavin_mOase-like"/>
</dbReference>
<keyword evidence="20" id="KW-1185">Reference proteome</keyword>
<sequence>MDVETKKKICVIGGGSSGLTAIKACKEEDLDVVCYEKYDTFGGLWRFHSDDLDGRPSVMKSTVINTSKEMSAYSDFPPPKEFSNFMHNTFMVEYFKMYAEKFDLLKHIVYKHEVKKVEKSEDYETTGRWKLTIMDLDKNREFDDIFDGVMACVGHHIYPLIPKFKGLNQFEGKKVHTHSLKTAEGFEDKSVLVIGIGNSAVDAAVEISKVSKKVYLSTRKGNTALEFLLNFKFHHARFGLKPKHRVLSAHITINDALPNCILSGLVTLKQDVEEFTKNGVIFEGEDDVAEIDAVVLATGYEIKFPFLPDDILKISENELNLYKLVFPSQLEHTSLAFIGLAQPLGALFPISEAQSRWFAQLMKGNVQLPPQSEMDQEIQMRLKQKNDQFVPSLRHMVEVMYIPYMDEIYSEIGAKPNFWKMAFTDPKLYFTCMFGPCTSYLYRLQGPHAWEGARETILTASERIEEAFKTYKRD</sequence>
<accession>A0AAV4Q054</accession>
<evidence type="ECO:0000256" key="12">
    <source>
        <dbReference type="ARBA" id="ARBA00023136"/>
    </source>
</evidence>
<reference evidence="19 20" key="1">
    <citation type="submission" date="2021-06" db="EMBL/GenBank/DDBJ databases">
        <title>Caerostris darwini draft genome.</title>
        <authorList>
            <person name="Kono N."/>
            <person name="Arakawa K."/>
        </authorList>
    </citation>
    <scope>NUCLEOTIDE SEQUENCE [LARGE SCALE GENOMIC DNA]</scope>
</reference>
<dbReference type="SUPFAM" id="SSF51905">
    <property type="entry name" value="FAD/NAD(P)-binding domain"/>
    <property type="match status" value="2"/>
</dbReference>
<comment type="subcellular location">
    <subcellularLocation>
        <location evidence="2">Endoplasmic reticulum membrane</location>
        <topology evidence="2">Single-pass membrane protein</topology>
    </subcellularLocation>
</comment>
<comment type="cofactor">
    <cofactor evidence="1 18">
        <name>FAD</name>
        <dbReference type="ChEBI" id="CHEBI:57692"/>
    </cofactor>
</comment>
<keyword evidence="12" id="KW-0472">Membrane</keyword>
<dbReference type="PRINTS" id="PR00370">
    <property type="entry name" value="FMOXYGENASE"/>
</dbReference>